<comment type="caution">
    <text evidence="1">The sequence shown here is derived from an EMBL/GenBank/DDBJ whole genome shotgun (WGS) entry which is preliminary data.</text>
</comment>
<evidence type="ECO:0008006" key="3">
    <source>
        <dbReference type="Google" id="ProtNLM"/>
    </source>
</evidence>
<protein>
    <recommendedName>
        <fullName evidence="3">Integrase</fullName>
    </recommendedName>
</protein>
<sequence>MEAHVREVKKEVQKLKDSGEIEAFELAHDKRHHRVRFLVKGKWFSVPFAASPRTPYANNFTRQQIRRVIRSLP</sequence>
<accession>A0ABV4EZU6</accession>
<evidence type="ECO:0000313" key="1">
    <source>
        <dbReference type="EMBL" id="MEY9316704.1"/>
    </source>
</evidence>
<dbReference type="Proteomes" id="UP001565471">
    <property type="component" value="Unassembled WGS sequence"/>
</dbReference>
<reference evidence="1 2" key="1">
    <citation type="submission" date="2024-07" db="EMBL/GenBank/DDBJ databases">
        <title>Genomic Encyclopedia of Type Strains, Phase V (KMG-V): Genome sequencing to study the core and pangenomes of soil and plant-associated prokaryotes.</title>
        <authorList>
            <person name="Whitman W."/>
        </authorList>
    </citation>
    <scope>NUCLEOTIDE SEQUENCE [LARGE SCALE GENOMIC DNA]</scope>
    <source>
        <strain evidence="1 2">USDA 415</strain>
    </source>
</reference>
<organism evidence="1 2">
    <name type="scientific">Bradyrhizobium elkanii</name>
    <dbReference type="NCBI Taxonomy" id="29448"/>
    <lineage>
        <taxon>Bacteria</taxon>
        <taxon>Pseudomonadati</taxon>
        <taxon>Pseudomonadota</taxon>
        <taxon>Alphaproteobacteria</taxon>
        <taxon>Hyphomicrobiales</taxon>
        <taxon>Nitrobacteraceae</taxon>
        <taxon>Bradyrhizobium</taxon>
    </lineage>
</organism>
<proteinExistence type="predicted"/>
<dbReference type="EMBL" id="JBGBZA010000002">
    <property type="protein sequence ID" value="MEY9316704.1"/>
    <property type="molecule type" value="Genomic_DNA"/>
</dbReference>
<evidence type="ECO:0000313" key="2">
    <source>
        <dbReference type="Proteomes" id="UP001565471"/>
    </source>
</evidence>
<gene>
    <name evidence="1" type="ORF">ABIF29_003503</name>
</gene>
<keyword evidence="2" id="KW-1185">Reference proteome</keyword>
<name>A0ABV4EZU6_BRAEL</name>